<dbReference type="GeneID" id="19114484"/>
<evidence type="ECO:0000313" key="1">
    <source>
        <dbReference type="EMBL" id="EMC97469.1"/>
    </source>
</evidence>
<reference evidence="1 2" key="1">
    <citation type="journal article" date="2012" name="PLoS Pathog.">
        <title>Diverse lifestyles and strategies of plant pathogenesis encoded in the genomes of eighteen Dothideomycetes fungi.</title>
        <authorList>
            <person name="Ohm R.A."/>
            <person name="Feau N."/>
            <person name="Henrissat B."/>
            <person name="Schoch C.L."/>
            <person name="Horwitz B.A."/>
            <person name="Barry K.W."/>
            <person name="Condon B.J."/>
            <person name="Copeland A.C."/>
            <person name="Dhillon B."/>
            <person name="Glaser F."/>
            <person name="Hesse C.N."/>
            <person name="Kosti I."/>
            <person name="LaButti K."/>
            <person name="Lindquist E.A."/>
            <person name="Lucas S."/>
            <person name="Salamov A.A."/>
            <person name="Bradshaw R.E."/>
            <person name="Ciuffetti L."/>
            <person name="Hamelin R.C."/>
            <person name="Kema G.H.J."/>
            <person name="Lawrence C."/>
            <person name="Scott J.A."/>
            <person name="Spatafora J.W."/>
            <person name="Turgeon B.G."/>
            <person name="de Wit P.J.G.M."/>
            <person name="Zhong S."/>
            <person name="Goodwin S.B."/>
            <person name="Grigoriev I.V."/>
        </authorList>
    </citation>
    <scope>NUCLEOTIDE SEQUENCE [LARGE SCALE GENOMIC DNA]</scope>
    <source>
        <strain evidence="1 2">UAMH 10762</strain>
    </source>
</reference>
<evidence type="ECO:0000313" key="2">
    <source>
        <dbReference type="Proteomes" id="UP000011761"/>
    </source>
</evidence>
<dbReference type="AlphaFoldDB" id="M2NE29"/>
<dbReference type="HOGENOM" id="CLU_2412927_0_0_1"/>
<organism evidence="1 2">
    <name type="scientific">Baudoinia panamericana (strain UAMH 10762)</name>
    <name type="common">Angels' share fungus</name>
    <name type="synonym">Baudoinia compniacensis (strain UAMH 10762)</name>
    <dbReference type="NCBI Taxonomy" id="717646"/>
    <lineage>
        <taxon>Eukaryota</taxon>
        <taxon>Fungi</taxon>
        <taxon>Dikarya</taxon>
        <taxon>Ascomycota</taxon>
        <taxon>Pezizomycotina</taxon>
        <taxon>Dothideomycetes</taxon>
        <taxon>Dothideomycetidae</taxon>
        <taxon>Mycosphaerellales</taxon>
        <taxon>Teratosphaeriaceae</taxon>
        <taxon>Baudoinia</taxon>
    </lineage>
</organism>
<name>M2NE29_BAUPA</name>
<dbReference type="OrthoDB" id="3468019at2759"/>
<gene>
    <name evidence="1" type="ORF">BAUCODRAFT_453290</name>
</gene>
<protein>
    <recommendedName>
        <fullName evidence="3">SnoaL-like domain-containing protein</fullName>
    </recommendedName>
</protein>
<keyword evidence="2" id="KW-1185">Reference proteome</keyword>
<dbReference type="EMBL" id="KB445554">
    <property type="protein sequence ID" value="EMC97469.1"/>
    <property type="molecule type" value="Genomic_DNA"/>
</dbReference>
<dbReference type="RefSeq" id="XP_007675836.1">
    <property type="nucleotide sequence ID" value="XM_007677646.1"/>
</dbReference>
<proteinExistence type="predicted"/>
<dbReference type="Proteomes" id="UP000011761">
    <property type="component" value="Unassembled WGS sequence"/>
</dbReference>
<sequence>MDNVEWPSQPIPQQIKNLIARFYKLVDTSTHDTSRELADTVFTEDSTFTVNRRVMAGRDGGDATQAQRLVISVLMLPQRSRSFEVAAVVRRP</sequence>
<accession>M2NE29</accession>
<evidence type="ECO:0008006" key="3">
    <source>
        <dbReference type="Google" id="ProtNLM"/>
    </source>
</evidence>
<dbReference type="KEGG" id="bcom:BAUCODRAFT_453290"/>